<evidence type="ECO:0000313" key="3">
    <source>
        <dbReference type="EMBL" id="PIP15222.1"/>
    </source>
</evidence>
<keyword evidence="2" id="KW-0732">Signal</keyword>
<evidence type="ECO:0008006" key="5">
    <source>
        <dbReference type="Google" id="ProtNLM"/>
    </source>
</evidence>
<evidence type="ECO:0000256" key="1">
    <source>
        <dbReference type="SAM" id="Phobius"/>
    </source>
</evidence>
<feature type="transmembrane region" description="Helical" evidence="1">
    <location>
        <begin position="189"/>
        <end position="211"/>
    </location>
</feature>
<dbReference type="EMBL" id="PCRE01000015">
    <property type="protein sequence ID" value="PIP15222.1"/>
    <property type="molecule type" value="Genomic_DNA"/>
</dbReference>
<dbReference type="Proteomes" id="UP000231025">
    <property type="component" value="Unassembled WGS sequence"/>
</dbReference>
<keyword evidence="1" id="KW-1133">Transmembrane helix</keyword>
<keyword evidence="1" id="KW-0472">Membrane</keyword>
<dbReference type="Pfam" id="PF07907">
    <property type="entry name" value="YibE_F"/>
    <property type="match status" value="1"/>
</dbReference>
<accession>A0A2G9Y7J4</accession>
<gene>
    <name evidence="3" type="ORF">COX47_01230</name>
</gene>
<feature type="transmembrane region" description="Helical" evidence="1">
    <location>
        <begin position="138"/>
        <end position="158"/>
    </location>
</feature>
<feature type="transmembrane region" description="Helical" evidence="1">
    <location>
        <begin position="240"/>
        <end position="267"/>
    </location>
</feature>
<reference evidence="3 4" key="1">
    <citation type="submission" date="2017-09" db="EMBL/GenBank/DDBJ databases">
        <title>Depth-based differentiation of microbial function through sediment-hosted aquifers and enrichment of novel symbionts in the deep terrestrial subsurface.</title>
        <authorList>
            <person name="Probst A.J."/>
            <person name="Ladd B."/>
            <person name="Jarett J.K."/>
            <person name="Geller-Mcgrath D.E."/>
            <person name="Sieber C.M."/>
            <person name="Emerson J.B."/>
            <person name="Anantharaman K."/>
            <person name="Thomas B.C."/>
            <person name="Malmstrom R."/>
            <person name="Stieglmeier M."/>
            <person name="Klingl A."/>
            <person name="Woyke T."/>
            <person name="Ryan C.M."/>
            <person name="Banfield J.F."/>
        </authorList>
    </citation>
    <scope>NUCLEOTIDE SEQUENCE [LARGE SCALE GENOMIC DNA]</scope>
    <source>
        <strain evidence="3">CG23_combo_of_CG06-09_8_20_14_all_35_49</strain>
    </source>
</reference>
<organism evidence="3 4">
    <name type="scientific">Candidatus Roizmanbacteria bacterium CG23_combo_of_CG06-09_8_20_14_all_35_49</name>
    <dbReference type="NCBI Taxonomy" id="1974863"/>
    <lineage>
        <taxon>Bacteria</taxon>
        <taxon>Candidatus Roizmaniibacteriota</taxon>
    </lineage>
</organism>
<dbReference type="AlphaFoldDB" id="A0A2G9Y7J4"/>
<feature type="transmembrane region" description="Helical" evidence="1">
    <location>
        <begin position="333"/>
        <end position="355"/>
    </location>
</feature>
<dbReference type="InterPro" id="IPR012507">
    <property type="entry name" value="YibE_F"/>
</dbReference>
<feature type="chain" id="PRO_5013890307" description="YibE/F family protein" evidence="2">
    <location>
        <begin position="24"/>
        <end position="359"/>
    </location>
</feature>
<feature type="signal peptide" evidence="2">
    <location>
        <begin position="1"/>
        <end position="23"/>
    </location>
</feature>
<evidence type="ECO:0000313" key="4">
    <source>
        <dbReference type="Proteomes" id="UP000231025"/>
    </source>
</evidence>
<protein>
    <recommendedName>
        <fullName evidence="5">YibE/F family protein</fullName>
    </recommendedName>
</protein>
<feature type="transmembrane region" description="Helical" evidence="1">
    <location>
        <begin position="110"/>
        <end position="131"/>
    </location>
</feature>
<name>A0A2G9Y7J4_9BACT</name>
<sequence length="359" mass="40118">MKKIFLTLFLLLVLFFCSFPVFAQVPKEETLEGKIVSIKEEKEIKVMGKKQFYQKLELQITKGSLKNKIVTIESGNIPLANIQKYYRNDKVTINYSKDNNGKEAFYIKDYIRRTPLLVLFIIFIVLTIFIAKIRGLMSLLGMIFSFLMIFFSILPNILNGANPILAVILASLFIVPVTFYLSHGFNKKTTVAIFGTCISLVATGLLATVFIELTKLTGFTSEEAGFLQVFNQRSINMKGILLAGIIIGALGVLDDITISQAAVVFQLKETNRRLTQKELYNQAMNVGQDHISSMVNTLVLVYAGAALPLFLLFVHNPHSFSEVINYEMIAEEIVRTLVGSIGLILAVPITTYFAVKISS</sequence>
<dbReference type="PANTHER" id="PTHR41771:SF1">
    <property type="entry name" value="MEMBRANE PROTEIN"/>
    <property type="match status" value="1"/>
</dbReference>
<comment type="caution">
    <text evidence="3">The sequence shown here is derived from an EMBL/GenBank/DDBJ whole genome shotgun (WGS) entry which is preliminary data.</text>
</comment>
<keyword evidence="1" id="KW-0812">Transmembrane</keyword>
<proteinExistence type="predicted"/>
<evidence type="ECO:0000256" key="2">
    <source>
        <dbReference type="SAM" id="SignalP"/>
    </source>
</evidence>
<feature type="transmembrane region" description="Helical" evidence="1">
    <location>
        <begin position="294"/>
        <end position="313"/>
    </location>
</feature>
<dbReference type="PANTHER" id="PTHR41771">
    <property type="entry name" value="MEMBRANE PROTEIN-RELATED"/>
    <property type="match status" value="1"/>
</dbReference>
<feature type="transmembrane region" description="Helical" evidence="1">
    <location>
        <begin position="164"/>
        <end position="182"/>
    </location>
</feature>